<dbReference type="InterPro" id="IPR012480">
    <property type="entry name" value="Hepar_II_III_C"/>
</dbReference>
<evidence type="ECO:0000256" key="1">
    <source>
        <dbReference type="ARBA" id="ARBA00004196"/>
    </source>
</evidence>
<dbReference type="EMBL" id="CP023737">
    <property type="protein sequence ID" value="ATQ70169.1"/>
    <property type="molecule type" value="Genomic_DNA"/>
</dbReference>
<accession>A0A2D2D5Q5</accession>
<comment type="subcellular location">
    <subcellularLocation>
        <location evidence="1">Cell envelope</location>
    </subcellularLocation>
</comment>
<reference evidence="4" key="1">
    <citation type="submission" date="2017-10" db="EMBL/GenBank/DDBJ databases">
        <title>Completed PacBio SMRT sequence of Methylosinus trichosporium OB3b reveals presence of a third large plasmid.</title>
        <authorList>
            <person name="Charles T.C."/>
            <person name="Lynch M.D.J."/>
            <person name="Heil J.R."/>
            <person name="Cheng J."/>
        </authorList>
    </citation>
    <scope>NUCLEOTIDE SEQUENCE [LARGE SCALE GENOMIC DNA]</scope>
    <source>
        <strain evidence="4">OB3b</strain>
    </source>
</reference>
<gene>
    <name evidence="3" type="ORF">CQW49_01750</name>
</gene>
<name>A0A2D2D5Q5_METT3</name>
<proteinExistence type="predicted"/>
<keyword evidence="4" id="KW-1185">Reference proteome</keyword>
<evidence type="ECO:0000313" key="3">
    <source>
        <dbReference type="EMBL" id="ATQ70169.1"/>
    </source>
</evidence>
<feature type="domain" description="Heparinase II/III-like C-terminal" evidence="2">
    <location>
        <begin position="306"/>
        <end position="543"/>
    </location>
</feature>
<evidence type="ECO:0000259" key="2">
    <source>
        <dbReference type="Pfam" id="PF07940"/>
    </source>
</evidence>
<sequence>MRFASLFAQKSAVSVARAVRAPYYVVQAMGLNAPERLHIAPQDIRTADPTVADEIYAGYFSFAGKIVETQGRSPFAIDPPSAAWRRSLAGFAWLRHLRAADKALARANARALAEDFLAIRRPAPNDPAFEPAVVARRTLSWLAQSPILLEDADQDFYDRFMEALGGNARRLLRALAAPRAGSDRLICAVALAAFGVCGDASRKFEARATDLLDAELTRQILDDGGHVSRNPEALVELLLDLLPLRRAYAARGRRPPERLLPSIAKMISFLRLMQHGDGSLALFNGMGCAPPDRLATVLAHDDASGPPPLDAPQSGYRRLQAGEAVVVVDAGAPPPPSFAGAAHAGCLSFEYSILGERIVVNCGAPPASAEASRQLARVTAAHSTLVVEDRSSCRIRAQHGEERIVAGPREVRALRRATGSSRVLELAHDGYAAELGLWHERMLSLTHDGAQLFGEDRLVATRAGVPARDFVLRFHLHPRAEVAPLAEGRGALISCGAVHVAFEADAEVAIEDSVFFAGACGARKCAQLVVSGRDREDARLRWSFTRVDERGEELVSAPRDI</sequence>
<dbReference type="Gene3D" id="2.70.98.70">
    <property type="match status" value="1"/>
</dbReference>
<dbReference type="Gene3D" id="1.50.10.100">
    <property type="entry name" value="Chondroitin AC/alginate lyase"/>
    <property type="match status" value="1"/>
</dbReference>
<dbReference type="Pfam" id="PF07940">
    <property type="entry name" value="Hepar_II_III_C"/>
    <property type="match status" value="1"/>
</dbReference>
<protein>
    <submittedName>
        <fullName evidence="3">Heparinase</fullName>
    </submittedName>
</protein>
<dbReference type="GO" id="GO:0030313">
    <property type="term" value="C:cell envelope"/>
    <property type="evidence" value="ECO:0007669"/>
    <property type="project" value="UniProtKB-SubCell"/>
</dbReference>
<evidence type="ECO:0000313" key="4">
    <source>
        <dbReference type="Proteomes" id="UP000230709"/>
    </source>
</evidence>
<dbReference type="AlphaFoldDB" id="A0A2D2D5Q5"/>
<organism evidence="3 4">
    <name type="scientific">Methylosinus trichosporium (strain ATCC 35070 / NCIMB 11131 / UNIQEM 75 / OB3b)</name>
    <dbReference type="NCBI Taxonomy" id="595536"/>
    <lineage>
        <taxon>Bacteria</taxon>
        <taxon>Pseudomonadati</taxon>
        <taxon>Pseudomonadota</taxon>
        <taxon>Alphaproteobacteria</taxon>
        <taxon>Hyphomicrobiales</taxon>
        <taxon>Methylocystaceae</taxon>
        <taxon>Methylosinus</taxon>
    </lineage>
</organism>
<dbReference type="STRING" id="595536.GCA_000178815_00593"/>
<dbReference type="RefSeq" id="WP_003613187.1">
    <property type="nucleotide sequence ID" value="NZ_ADVE02000001.1"/>
</dbReference>
<dbReference type="Proteomes" id="UP000230709">
    <property type="component" value="Chromosome"/>
</dbReference>
<dbReference type="GO" id="GO:0016829">
    <property type="term" value="F:lyase activity"/>
    <property type="evidence" value="ECO:0007669"/>
    <property type="project" value="InterPro"/>
</dbReference>
<dbReference type="InterPro" id="IPR008929">
    <property type="entry name" value="Chondroitin_lyas"/>
</dbReference>
<dbReference type="KEGG" id="mtw:CQW49_01750"/>